<evidence type="ECO:0000313" key="3">
    <source>
        <dbReference type="EMBL" id="CEO94918.1"/>
    </source>
</evidence>
<name>A0A0G4II83_PLABS</name>
<reference evidence="3 5" key="1">
    <citation type="submission" date="2015-02" db="EMBL/GenBank/DDBJ databases">
        <authorList>
            <person name="Chooi Y.-H."/>
        </authorList>
    </citation>
    <scope>NUCLEOTIDE SEQUENCE [LARGE SCALE GENOMIC DNA]</scope>
    <source>
        <strain evidence="3">E3</strain>
    </source>
</reference>
<evidence type="ECO:0000259" key="2">
    <source>
        <dbReference type="Pfam" id="PF15711"/>
    </source>
</evidence>
<evidence type="ECO:0000256" key="1">
    <source>
        <dbReference type="PROSITE-ProRule" id="PRU00023"/>
    </source>
</evidence>
<feature type="domain" description="ILEI/PANDER" evidence="2">
    <location>
        <begin position="161"/>
        <end position="236"/>
    </location>
</feature>
<keyword evidence="4" id="KW-0496">Mitochondrion</keyword>
<evidence type="ECO:0000313" key="6">
    <source>
        <dbReference type="Proteomes" id="UP000290189"/>
    </source>
</evidence>
<organism evidence="3 5">
    <name type="scientific">Plasmodiophora brassicae</name>
    <name type="common">Clubroot disease agent</name>
    <dbReference type="NCBI Taxonomy" id="37360"/>
    <lineage>
        <taxon>Eukaryota</taxon>
        <taxon>Sar</taxon>
        <taxon>Rhizaria</taxon>
        <taxon>Endomyxa</taxon>
        <taxon>Phytomyxea</taxon>
        <taxon>Plasmodiophorida</taxon>
        <taxon>Plasmodiophoridae</taxon>
        <taxon>Plasmodiophora</taxon>
    </lineage>
</organism>
<dbReference type="SUPFAM" id="SSF48403">
    <property type="entry name" value="Ankyrin repeat"/>
    <property type="match status" value="1"/>
</dbReference>
<dbReference type="Pfam" id="PF15711">
    <property type="entry name" value="ILEI"/>
    <property type="match status" value="1"/>
</dbReference>
<evidence type="ECO:0000313" key="4">
    <source>
        <dbReference type="EMBL" id="SPQ94251.1"/>
    </source>
</evidence>
<proteinExistence type="predicted"/>
<geneLocation type="mitochondrion" evidence="4"/>
<dbReference type="EMBL" id="OVEO01000002">
    <property type="protein sequence ID" value="SPQ94251.1"/>
    <property type="molecule type" value="Genomic_DNA"/>
</dbReference>
<dbReference type="AlphaFoldDB" id="A0A0G4II83"/>
<keyword evidence="5" id="KW-1185">Reference proteome</keyword>
<dbReference type="InterPro" id="IPR036770">
    <property type="entry name" value="Ankyrin_rpt-contain_sf"/>
</dbReference>
<keyword evidence="1" id="KW-0040">ANK repeat</keyword>
<reference evidence="4 6" key="2">
    <citation type="submission" date="2018-03" db="EMBL/GenBank/DDBJ databases">
        <authorList>
            <person name="Fogelqvist J."/>
        </authorList>
    </citation>
    <scope>NUCLEOTIDE SEQUENCE [LARGE SCALE GENOMIC DNA]</scope>
</reference>
<dbReference type="InterPro" id="IPR039477">
    <property type="entry name" value="ILEI/PANDER_dom"/>
</dbReference>
<protein>
    <recommendedName>
        <fullName evidence="2">ILEI/PANDER domain-containing protein</fullName>
    </recommendedName>
</protein>
<dbReference type="Proteomes" id="UP000290189">
    <property type="component" value="Unassembled WGS sequence"/>
</dbReference>
<dbReference type="Pfam" id="PF12796">
    <property type="entry name" value="Ank_2"/>
    <property type="match status" value="1"/>
</dbReference>
<dbReference type="OrthoDB" id="539213at2759"/>
<dbReference type="STRING" id="37360.A0A0G4II83"/>
<dbReference type="PROSITE" id="PS50088">
    <property type="entry name" value="ANK_REPEAT"/>
    <property type="match status" value="1"/>
</dbReference>
<dbReference type="InterPro" id="IPR002110">
    <property type="entry name" value="Ankyrin_rpt"/>
</dbReference>
<feature type="repeat" description="ANK" evidence="1">
    <location>
        <begin position="294"/>
        <end position="326"/>
    </location>
</feature>
<dbReference type="Proteomes" id="UP000039324">
    <property type="component" value="Unassembled WGS sequence"/>
</dbReference>
<evidence type="ECO:0000313" key="5">
    <source>
        <dbReference type="Proteomes" id="UP000039324"/>
    </source>
</evidence>
<sequence>MSSNMVRPERQQQWYPPVVYNRTASPDFASGSASAPTPSATFYPQADRRPAAVHHDDAHPYRNHRHHHRPYVDVESLHLAYDCIFGLPFRGSLAHIGVTSRDSGRDLTQIRSRYQGPADVRWVVPQDGGEQIVIHAISSGYMDGNQARLVVNGIDYSLNRRGINMIVVDPGTFDVRSASFDTHTFSADENARLQEFIADASRRPGCPFAIAVKDDGATNLSPDSKAALESLGVRLPSSDHAAVLDALLNERSHVLPPRETAILLNVCARANAPACIEVLARRGWNVNACAPNGLQGTPLHDAVRRGHLEAIKTLMRLGADHLAYNRDRRSPDDIARAVHKCASVSDMIRVKTARDGEFVESVLRALDL</sequence>
<dbReference type="EMBL" id="CDSF01000002">
    <property type="protein sequence ID" value="CEO94918.1"/>
    <property type="molecule type" value="Genomic_DNA"/>
</dbReference>
<gene>
    <name evidence="3" type="ORF">PBRA_003732</name>
    <name evidence="4" type="ORF">PLBR_LOCUS1466</name>
</gene>
<accession>A0A0G4II83</accession>
<dbReference type="Gene3D" id="1.25.40.20">
    <property type="entry name" value="Ankyrin repeat-containing domain"/>
    <property type="match status" value="1"/>
</dbReference>
<dbReference type="PROSITE" id="PS50297">
    <property type="entry name" value="ANK_REP_REGION"/>
    <property type="match status" value="1"/>
</dbReference>